<accession>A0A392T720</accession>
<evidence type="ECO:0000313" key="3">
    <source>
        <dbReference type="Proteomes" id="UP000265520"/>
    </source>
</evidence>
<organism evidence="2 3">
    <name type="scientific">Trifolium medium</name>
    <dbReference type="NCBI Taxonomy" id="97028"/>
    <lineage>
        <taxon>Eukaryota</taxon>
        <taxon>Viridiplantae</taxon>
        <taxon>Streptophyta</taxon>
        <taxon>Embryophyta</taxon>
        <taxon>Tracheophyta</taxon>
        <taxon>Spermatophyta</taxon>
        <taxon>Magnoliopsida</taxon>
        <taxon>eudicotyledons</taxon>
        <taxon>Gunneridae</taxon>
        <taxon>Pentapetalae</taxon>
        <taxon>rosids</taxon>
        <taxon>fabids</taxon>
        <taxon>Fabales</taxon>
        <taxon>Fabaceae</taxon>
        <taxon>Papilionoideae</taxon>
        <taxon>50 kb inversion clade</taxon>
        <taxon>NPAAA clade</taxon>
        <taxon>Hologalegina</taxon>
        <taxon>IRL clade</taxon>
        <taxon>Trifolieae</taxon>
        <taxon>Trifolium</taxon>
    </lineage>
</organism>
<name>A0A392T720_9FABA</name>
<reference evidence="2 3" key="1">
    <citation type="journal article" date="2018" name="Front. Plant Sci.">
        <title>Red Clover (Trifolium pratense) and Zigzag Clover (T. medium) - A Picture of Genomic Similarities and Differences.</title>
        <authorList>
            <person name="Dluhosova J."/>
            <person name="Istvanek J."/>
            <person name="Nedelnik J."/>
            <person name="Repkova J."/>
        </authorList>
    </citation>
    <scope>NUCLEOTIDE SEQUENCE [LARGE SCALE GENOMIC DNA]</scope>
    <source>
        <strain evidence="3">cv. 10/8</strain>
        <tissue evidence="2">Leaf</tissue>
    </source>
</reference>
<sequence length="69" mass="7892">MSRSRLRVLPKPPSLMRFPYSSVSLLPVLQLSKVWSPRLSCLSPEYHPLRSRATDPLHTSSIGTHETHR</sequence>
<proteinExistence type="predicted"/>
<feature type="region of interest" description="Disordered" evidence="1">
    <location>
        <begin position="48"/>
        <end position="69"/>
    </location>
</feature>
<evidence type="ECO:0000256" key="1">
    <source>
        <dbReference type="SAM" id="MobiDB-lite"/>
    </source>
</evidence>
<evidence type="ECO:0000313" key="2">
    <source>
        <dbReference type="EMBL" id="MCI56901.1"/>
    </source>
</evidence>
<comment type="caution">
    <text evidence="2">The sequence shown here is derived from an EMBL/GenBank/DDBJ whole genome shotgun (WGS) entry which is preliminary data.</text>
</comment>
<dbReference type="AlphaFoldDB" id="A0A392T720"/>
<feature type="compositionally biased region" description="Polar residues" evidence="1">
    <location>
        <begin position="57"/>
        <end position="69"/>
    </location>
</feature>
<dbReference type="Proteomes" id="UP000265520">
    <property type="component" value="Unassembled WGS sequence"/>
</dbReference>
<dbReference type="EMBL" id="LXQA010520190">
    <property type="protein sequence ID" value="MCI56901.1"/>
    <property type="molecule type" value="Genomic_DNA"/>
</dbReference>
<feature type="non-terminal residue" evidence="2">
    <location>
        <position position="69"/>
    </location>
</feature>
<keyword evidence="3" id="KW-1185">Reference proteome</keyword>
<protein>
    <submittedName>
        <fullName evidence="2">Uncharacterized protein</fullName>
    </submittedName>
</protein>